<reference evidence="2" key="1">
    <citation type="submission" date="2023-01" db="EMBL/GenBank/DDBJ databases">
        <title>Metagenome sequencing of chrysophaentin producing Chrysophaeum taylorii.</title>
        <authorList>
            <person name="Davison J."/>
            <person name="Bewley C."/>
        </authorList>
    </citation>
    <scope>NUCLEOTIDE SEQUENCE</scope>
    <source>
        <strain evidence="2">NIES-1699</strain>
    </source>
</reference>
<proteinExistence type="predicted"/>
<gene>
    <name evidence="2" type="ORF">CTAYLR_010665</name>
</gene>
<dbReference type="InterPro" id="IPR000801">
    <property type="entry name" value="Esterase-like"/>
</dbReference>
<evidence type="ECO:0000313" key="2">
    <source>
        <dbReference type="EMBL" id="KAJ8598858.1"/>
    </source>
</evidence>
<dbReference type="EMBL" id="JAQMWT010000631">
    <property type="protein sequence ID" value="KAJ8598858.1"/>
    <property type="molecule type" value="Genomic_DNA"/>
</dbReference>
<name>A0AAD7XGW4_9STRA</name>
<dbReference type="Pfam" id="PF00756">
    <property type="entry name" value="Esterase"/>
    <property type="match status" value="1"/>
</dbReference>
<organism evidence="2 3">
    <name type="scientific">Chrysophaeum taylorii</name>
    <dbReference type="NCBI Taxonomy" id="2483200"/>
    <lineage>
        <taxon>Eukaryota</taxon>
        <taxon>Sar</taxon>
        <taxon>Stramenopiles</taxon>
        <taxon>Ochrophyta</taxon>
        <taxon>Pelagophyceae</taxon>
        <taxon>Pelagomonadales</taxon>
        <taxon>Pelagomonadaceae</taxon>
        <taxon>Chrysophaeum</taxon>
    </lineage>
</organism>
<keyword evidence="3" id="KW-1185">Reference proteome</keyword>
<dbReference type="AlphaFoldDB" id="A0AAD7XGW4"/>
<evidence type="ECO:0008006" key="4">
    <source>
        <dbReference type="Google" id="ProtNLM"/>
    </source>
</evidence>
<dbReference type="PANTHER" id="PTHR43037:SF1">
    <property type="entry name" value="BLL1128 PROTEIN"/>
    <property type="match status" value="1"/>
</dbReference>
<evidence type="ECO:0000256" key="1">
    <source>
        <dbReference type="ARBA" id="ARBA00022729"/>
    </source>
</evidence>
<sequence length="314" mass="34789">MVLVVVVAAGRRGSGDSGRRRRQVDTAASLSYLAFGEVPPLGERTKMRWQSRESGEAMNFQLFLPRRWHEGDASWPMLVFLHGSGDGVFEVMNSQSLPRLLSRDQSTSFDPTPTWTFEFPEGVTYSNASFAESFEMVVLMPQGWTSHADSGWYPDRARRVVELVRDVVGAYGVDEDRISLTGQSAGGVGAWMLAAIAPKMWAAVVPICGASPVEPVVLATKLEGLPAWVFHAADDVAMPVELSDEVVDAIRAFREREEDRAPLEYTRYARAPAPPDPRYADMTGHASYDLAFRDARLYAWLLAQRRRPHSGPAS</sequence>
<protein>
    <recommendedName>
        <fullName evidence="4">Phospholipase/carboxylesterase/thioesterase domain-containing protein</fullName>
    </recommendedName>
</protein>
<dbReference type="SUPFAM" id="SSF53474">
    <property type="entry name" value="alpha/beta-Hydrolases"/>
    <property type="match status" value="1"/>
</dbReference>
<dbReference type="Gene3D" id="3.40.50.1820">
    <property type="entry name" value="alpha/beta hydrolase"/>
    <property type="match status" value="1"/>
</dbReference>
<comment type="caution">
    <text evidence="2">The sequence shown here is derived from an EMBL/GenBank/DDBJ whole genome shotgun (WGS) entry which is preliminary data.</text>
</comment>
<dbReference type="PANTHER" id="PTHR43037">
    <property type="entry name" value="UNNAMED PRODUCT-RELATED"/>
    <property type="match status" value="1"/>
</dbReference>
<accession>A0AAD7XGW4</accession>
<keyword evidence="1" id="KW-0732">Signal</keyword>
<dbReference type="Proteomes" id="UP001230188">
    <property type="component" value="Unassembled WGS sequence"/>
</dbReference>
<dbReference type="InterPro" id="IPR050955">
    <property type="entry name" value="Plant_Biomass_Hydrol_Est"/>
</dbReference>
<dbReference type="InterPro" id="IPR029058">
    <property type="entry name" value="AB_hydrolase_fold"/>
</dbReference>
<evidence type="ECO:0000313" key="3">
    <source>
        <dbReference type="Proteomes" id="UP001230188"/>
    </source>
</evidence>